<name>A0A915K6Y9_ROMCU</name>
<comment type="similarity">
    <text evidence="3">Belongs to the SMC family. SMC6 subfamily.</text>
</comment>
<feature type="coiled-coil region" evidence="12">
    <location>
        <begin position="17"/>
        <end position="193"/>
    </location>
</feature>
<evidence type="ECO:0000256" key="7">
    <source>
        <dbReference type="ARBA" id="ARBA00022840"/>
    </source>
</evidence>
<evidence type="ECO:0000256" key="10">
    <source>
        <dbReference type="ARBA" id="ARBA00023204"/>
    </source>
</evidence>
<keyword evidence="10" id="KW-0234">DNA repair</keyword>
<dbReference type="AlphaFoldDB" id="A0A915K6Y9"/>
<dbReference type="PANTHER" id="PTHR19306:SF6">
    <property type="entry name" value="STRUCTURAL MAINTENANCE OF CHROMOSOMES PROTEIN 6"/>
    <property type="match status" value="1"/>
</dbReference>
<dbReference type="InterPro" id="IPR027417">
    <property type="entry name" value="P-loop_NTPase"/>
</dbReference>
<reference evidence="15" key="1">
    <citation type="submission" date="2022-11" db="UniProtKB">
        <authorList>
            <consortium name="WormBaseParasite"/>
        </authorList>
    </citation>
    <scope>IDENTIFICATION</scope>
</reference>
<sequence length="379" mass="44037">MYYPADYPALYPREKDITEYSNQMQALEANLKECQDRHRDLLEQLKKSDMMKNQAKVAYEDTRGDKAYLSEQLQELQQNIVRVSREIENLDKVKVDLSQKSERHIRDKQEAANQLKACLEEAESVGERVDTDRTAEVIETELSRVQRQLKAGEEEIGDIEILKEQYDEKHNLLQSMKKELKSAQSSLDKMKASYRLRNQMVVAMKARLTVSLKYNFICNLQIQKFGGKLIIDHEDKSIQIKVSKDFVSNCVNSNNNVDRKTALNTTFRDLRGLSGGERSFTTVSFILAMWRLMEVPFRFLDEFDVFMDAENRRMATHMFMDFKSGNAIRSQLTLLTPTDLELLRKNPENVRIFELQAPRDNAGQGKNGKKRRLDEDNGE</sequence>
<evidence type="ECO:0000256" key="12">
    <source>
        <dbReference type="SAM" id="Coils"/>
    </source>
</evidence>
<keyword evidence="5" id="KW-0547">Nucleotide-binding</keyword>
<dbReference type="GO" id="GO:0035861">
    <property type="term" value="C:site of double-strand break"/>
    <property type="evidence" value="ECO:0007669"/>
    <property type="project" value="TreeGrafter"/>
</dbReference>
<evidence type="ECO:0000256" key="1">
    <source>
        <dbReference type="ARBA" id="ARBA00004123"/>
    </source>
</evidence>
<keyword evidence="8 12" id="KW-0175">Coiled coil</keyword>
<accession>A0A915K6Y9</accession>
<evidence type="ECO:0000256" key="8">
    <source>
        <dbReference type="ARBA" id="ARBA00023054"/>
    </source>
</evidence>
<keyword evidence="14" id="KW-1185">Reference proteome</keyword>
<dbReference type="GO" id="GO:0003684">
    <property type="term" value="F:damaged DNA binding"/>
    <property type="evidence" value="ECO:0007669"/>
    <property type="project" value="TreeGrafter"/>
</dbReference>
<keyword evidence="9" id="KW-0233">DNA recombination</keyword>
<keyword evidence="11" id="KW-0539">Nucleus</keyword>
<evidence type="ECO:0000256" key="9">
    <source>
        <dbReference type="ARBA" id="ARBA00023172"/>
    </source>
</evidence>
<evidence type="ECO:0000256" key="3">
    <source>
        <dbReference type="ARBA" id="ARBA00006793"/>
    </source>
</evidence>
<dbReference type="Gene3D" id="3.40.50.300">
    <property type="entry name" value="P-loop containing nucleotide triphosphate hydrolases"/>
    <property type="match status" value="1"/>
</dbReference>
<evidence type="ECO:0000256" key="2">
    <source>
        <dbReference type="ARBA" id="ARBA00004286"/>
    </source>
</evidence>
<organism evidence="14 15">
    <name type="scientific">Romanomermis culicivorax</name>
    <name type="common">Nematode worm</name>
    <dbReference type="NCBI Taxonomy" id="13658"/>
    <lineage>
        <taxon>Eukaryota</taxon>
        <taxon>Metazoa</taxon>
        <taxon>Ecdysozoa</taxon>
        <taxon>Nematoda</taxon>
        <taxon>Enoplea</taxon>
        <taxon>Dorylaimia</taxon>
        <taxon>Mermithida</taxon>
        <taxon>Mermithoidea</taxon>
        <taxon>Mermithidae</taxon>
        <taxon>Romanomermis</taxon>
    </lineage>
</organism>
<dbReference type="GO" id="GO:0005634">
    <property type="term" value="C:nucleus"/>
    <property type="evidence" value="ECO:0007669"/>
    <property type="project" value="UniProtKB-SubCell"/>
</dbReference>
<keyword evidence="7" id="KW-0067">ATP-binding</keyword>
<keyword evidence="4" id="KW-0158">Chromosome</keyword>
<dbReference type="OMA" id="CARINTE"/>
<feature type="region of interest" description="Disordered" evidence="13">
    <location>
        <begin position="354"/>
        <end position="379"/>
    </location>
</feature>
<proteinExistence type="inferred from homology"/>
<evidence type="ECO:0000256" key="4">
    <source>
        <dbReference type="ARBA" id="ARBA00022454"/>
    </source>
</evidence>
<evidence type="ECO:0000256" key="6">
    <source>
        <dbReference type="ARBA" id="ARBA00022763"/>
    </source>
</evidence>
<evidence type="ECO:0000256" key="13">
    <source>
        <dbReference type="SAM" id="MobiDB-lite"/>
    </source>
</evidence>
<evidence type="ECO:0000256" key="5">
    <source>
        <dbReference type="ARBA" id="ARBA00022741"/>
    </source>
</evidence>
<evidence type="ECO:0000313" key="15">
    <source>
        <dbReference type="WBParaSite" id="nRc.2.0.1.t34103-RA"/>
    </source>
</evidence>
<protein>
    <submittedName>
        <fullName evidence="15">Structural maintenance of chromosomes protein 6</fullName>
    </submittedName>
</protein>
<dbReference type="GO" id="GO:0000724">
    <property type="term" value="P:double-strand break repair via homologous recombination"/>
    <property type="evidence" value="ECO:0007669"/>
    <property type="project" value="TreeGrafter"/>
</dbReference>
<dbReference type="GO" id="GO:0003697">
    <property type="term" value="F:single-stranded DNA binding"/>
    <property type="evidence" value="ECO:0007669"/>
    <property type="project" value="TreeGrafter"/>
</dbReference>
<evidence type="ECO:0000256" key="11">
    <source>
        <dbReference type="ARBA" id="ARBA00023242"/>
    </source>
</evidence>
<keyword evidence="6" id="KW-0227">DNA damage</keyword>
<dbReference type="GO" id="GO:0005524">
    <property type="term" value="F:ATP binding"/>
    <property type="evidence" value="ECO:0007669"/>
    <property type="project" value="UniProtKB-KW"/>
</dbReference>
<dbReference type="PANTHER" id="PTHR19306">
    <property type="entry name" value="STRUCTURAL MAINTENANCE OF CHROMOSOMES 5,6 SMC5, SMC6"/>
    <property type="match status" value="1"/>
</dbReference>
<evidence type="ECO:0000313" key="14">
    <source>
        <dbReference type="Proteomes" id="UP000887565"/>
    </source>
</evidence>
<dbReference type="WBParaSite" id="nRc.2.0.1.t34103-RA">
    <property type="protein sequence ID" value="nRc.2.0.1.t34103-RA"/>
    <property type="gene ID" value="nRc.2.0.1.g34103"/>
</dbReference>
<dbReference type="GO" id="GO:0030915">
    <property type="term" value="C:Smc5-Smc6 complex"/>
    <property type="evidence" value="ECO:0007669"/>
    <property type="project" value="TreeGrafter"/>
</dbReference>
<comment type="subcellular location">
    <subcellularLocation>
        <location evidence="2">Chromosome</location>
    </subcellularLocation>
    <subcellularLocation>
        <location evidence="1">Nucleus</location>
    </subcellularLocation>
</comment>
<dbReference type="SUPFAM" id="SSF52540">
    <property type="entry name" value="P-loop containing nucleoside triphosphate hydrolases"/>
    <property type="match status" value="1"/>
</dbReference>
<dbReference type="Proteomes" id="UP000887565">
    <property type="component" value="Unplaced"/>
</dbReference>